<proteinExistence type="predicted"/>
<dbReference type="EMBL" id="JAGSOV010000079">
    <property type="protein sequence ID" value="MCO1660214.1"/>
    <property type="molecule type" value="Genomic_DNA"/>
</dbReference>
<organism evidence="2 3">
    <name type="scientific">Pseudonocardia humida</name>
    <dbReference type="NCBI Taxonomy" id="2800819"/>
    <lineage>
        <taxon>Bacteria</taxon>
        <taxon>Bacillati</taxon>
        <taxon>Actinomycetota</taxon>
        <taxon>Actinomycetes</taxon>
        <taxon>Pseudonocardiales</taxon>
        <taxon>Pseudonocardiaceae</taxon>
        <taxon>Pseudonocardia</taxon>
    </lineage>
</organism>
<sequence length="136" mass="14159">MENLRSLHWPLVLGLGALALLRPLIRIIGTQTGIEEPPAVAIAATLAISLVWIAVVGLTGVAHPVLTLVMVGLTYAVLSILLSAVLSPVLTGELRGPLAVPIAIVPVLAVNALWGLVAGALAVAVRRARGHRDDRR</sequence>
<evidence type="ECO:0008006" key="4">
    <source>
        <dbReference type="Google" id="ProtNLM"/>
    </source>
</evidence>
<feature type="transmembrane region" description="Helical" evidence="1">
    <location>
        <begin position="65"/>
        <end position="86"/>
    </location>
</feature>
<dbReference type="Proteomes" id="UP001165283">
    <property type="component" value="Unassembled WGS sequence"/>
</dbReference>
<gene>
    <name evidence="2" type="ORF">KDL28_34655</name>
</gene>
<evidence type="ECO:0000313" key="3">
    <source>
        <dbReference type="Proteomes" id="UP001165283"/>
    </source>
</evidence>
<feature type="transmembrane region" description="Helical" evidence="1">
    <location>
        <begin position="98"/>
        <end position="125"/>
    </location>
</feature>
<evidence type="ECO:0000256" key="1">
    <source>
        <dbReference type="SAM" id="Phobius"/>
    </source>
</evidence>
<feature type="transmembrane region" description="Helical" evidence="1">
    <location>
        <begin position="7"/>
        <end position="25"/>
    </location>
</feature>
<protein>
    <recommendedName>
        <fullName evidence="4">Superfamily IV 4 TMS phage holin</fullName>
    </recommendedName>
</protein>
<keyword evidence="1" id="KW-0472">Membrane</keyword>
<keyword evidence="1" id="KW-0812">Transmembrane</keyword>
<reference evidence="2" key="1">
    <citation type="submission" date="2021-04" db="EMBL/GenBank/DDBJ databases">
        <title>Pseudonocardia sp. nov., isolated from sandy soil of mangrove forest.</title>
        <authorList>
            <person name="Zan Z."/>
            <person name="Huang R."/>
            <person name="Liu W."/>
        </authorList>
    </citation>
    <scope>NUCLEOTIDE SEQUENCE</scope>
    <source>
        <strain evidence="2">S2-4</strain>
    </source>
</reference>
<feature type="transmembrane region" description="Helical" evidence="1">
    <location>
        <begin position="37"/>
        <end position="58"/>
    </location>
</feature>
<evidence type="ECO:0000313" key="2">
    <source>
        <dbReference type="EMBL" id="MCO1660214.1"/>
    </source>
</evidence>
<accession>A0ABT1AC47</accession>
<name>A0ABT1AC47_9PSEU</name>
<keyword evidence="1" id="KW-1133">Transmembrane helix</keyword>
<keyword evidence="3" id="KW-1185">Reference proteome</keyword>
<dbReference type="RefSeq" id="WP_252445577.1">
    <property type="nucleotide sequence ID" value="NZ_JAGSOV010000079.1"/>
</dbReference>
<comment type="caution">
    <text evidence="2">The sequence shown here is derived from an EMBL/GenBank/DDBJ whole genome shotgun (WGS) entry which is preliminary data.</text>
</comment>